<dbReference type="GO" id="GO:0005829">
    <property type="term" value="C:cytosol"/>
    <property type="evidence" value="ECO:0007669"/>
    <property type="project" value="TreeGrafter"/>
</dbReference>
<name>A0A1J0A906_9CYAN</name>
<keyword evidence="2 4" id="KW-0808">Transferase</keyword>
<reference evidence="4 5" key="1">
    <citation type="submission" date="2016-10" db="EMBL/GenBank/DDBJ databases">
        <title>Description of Gloeomargarita lithophora gen. nov., sp. nov., a thylakoid-bearing basal-branching cyanobacterium with intracellular carbonates, and proposal for Gloeomargaritales ord. nov.</title>
        <authorList>
            <person name="Moreira D."/>
            <person name="Tavera R."/>
            <person name="Benzerara K."/>
            <person name="Skouri-Panet F."/>
            <person name="Couradeau E."/>
            <person name="Gerard E."/>
            <person name="Loussert C."/>
            <person name="Novelo E."/>
            <person name="Zivanovic Y."/>
            <person name="Lopez-Garcia P."/>
        </authorList>
    </citation>
    <scope>NUCLEOTIDE SEQUENCE [LARGE SCALE GENOMIC DNA]</scope>
    <source>
        <strain evidence="4 5">D10</strain>
    </source>
</reference>
<dbReference type="InterPro" id="IPR050559">
    <property type="entry name" value="P-Pant_transferase_sf"/>
</dbReference>
<dbReference type="EMBL" id="CP017675">
    <property type="protein sequence ID" value="APB32418.1"/>
    <property type="molecule type" value="Genomic_DNA"/>
</dbReference>
<dbReference type="Gene3D" id="3.90.470.20">
    <property type="entry name" value="4'-phosphopantetheinyl transferase domain"/>
    <property type="match status" value="2"/>
</dbReference>
<dbReference type="PANTHER" id="PTHR12215:SF10">
    <property type="entry name" value="L-AMINOADIPATE-SEMIALDEHYDE DEHYDROGENASE-PHOSPHOPANTETHEINYL TRANSFERASE"/>
    <property type="match status" value="1"/>
</dbReference>
<gene>
    <name evidence="4" type="primary">acpT</name>
    <name evidence="4" type="ORF">GlitD10_0117</name>
</gene>
<dbReference type="GO" id="GO:0000287">
    <property type="term" value="F:magnesium ion binding"/>
    <property type="evidence" value="ECO:0007669"/>
    <property type="project" value="InterPro"/>
</dbReference>
<dbReference type="InterPro" id="IPR008278">
    <property type="entry name" value="4-PPantetheinyl_Trfase_dom"/>
</dbReference>
<dbReference type="InterPro" id="IPR037143">
    <property type="entry name" value="4-PPantetheinyl_Trfase_dom_sf"/>
</dbReference>
<evidence type="ECO:0000259" key="3">
    <source>
        <dbReference type="Pfam" id="PF01648"/>
    </source>
</evidence>
<proteinExistence type="inferred from homology"/>
<dbReference type="GO" id="GO:0019878">
    <property type="term" value="P:lysine biosynthetic process via aminoadipic acid"/>
    <property type="evidence" value="ECO:0007669"/>
    <property type="project" value="TreeGrafter"/>
</dbReference>
<protein>
    <submittedName>
        <fullName evidence="4">4'-phosphopantetheinyl transferase superfamily</fullName>
    </submittedName>
</protein>
<dbReference type="Pfam" id="PF01648">
    <property type="entry name" value="ACPS"/>
    <property type="match status" value="1"/>
</dbReference>
<sequence>MDFDLVASIFNPILMDSQKISLYRVKMDDLSVEFKEKIATVLSQTDWVTINHLSHPKTRQKLILSRGLLRLLLSHYLRIKPKVIKLAINPWGKLYLPNHALQFNLTHSGCYLVFALSEGYSVGVDVEQIRPLQCPHRLTQRYGTPTEQTHWQTLAPPAQQRYFFELWVAKEAYAKALGTGLTGTLGQFSGLETWDRTEIAPPGGWPAQLWRFTVADDYVGAVCWGITPGADASTPVQTQSVDHFPPGFH</sequence>
<evidence type="ECO:0000313" key="4">
    <source>
        <dbReference type="EMBL" id="APB32418.1"/>
    </source>
</evidence>
<evidence type="ECO:0000313" key="5">
    <source>
        <dbReference type="Proteomes" id="UP000180235"/>
    </source>
</evidence>
<dbReference type="KEGG" id="glt:GlitD10_0117"/>
<dbReference type="STRING" id="1188229.GlitD10_0117"/>
<dbReference type="AlphaFoldDB" id="A0A1J0A906"/>
<dbReference type="PANTHER" id="PTHR12215">
    <property type="entry name" value="PHOSPHOPANTETHEINE TRANSFERASE"/>
    <property type="match status" value="1"/>
</dbReference>
<dbReference type="GO" id="GO:0008897">
    <property type="term" value="F:holo-[acyl-carrier-protein] synthase activity"/>
    <property type="evidence" value="ECO:0007669"/>
    <property type="project" value="InterPro"/>
</dbReference>
<evidence type="ECO:0000256" key="1">
    <source>
        <dbReference type="ARBA" id="ARBA00010990"/>
    </source>
</evidence>
<dbReference type="Proteomes" id="UP000180235">
    <property type="component" value="Chromosome"/>
</dbReference>
<evidence type="ECO:0000256" key="2">
    <source>
        <dbReference type="ARBA" id="ARBA00022679"/>
    </source>
</evidence>
<feature type="domain" description="4'-phosphopantetheinyl transferase" evidence="3">
    <location>
        <begin position="121"/>
        <end position="223"/>
    </location>
</feature>
<dbReference type="SUPFAM" id="SSF56214">
    <property type="entry name" value="4'-phosphopantetheinyl transferase"/>
    <property type="match status" value="2"/>
</dbReference>
<comment type="similarity">
    <text evidence="1">Belongs to the P-Pant transferase superfamily. Gsp/Sfp/HetI/AcpT family.</text>
</comment>
<keyword evidence="5" id="KW-1185">Reference proteome</keyword>
<accession>A0A1J0A906</accession>
<organism evidence="4 5">
    <name type="scientific">Gloeomargarita lithophora Alchichica-D10</name>
    <dbReference type="NCBI Taxonomy" id="1188229"/>
    <lineage>
        <taxon>Bacteria</taxon>
        <taxon>Bacillati</taxon>
        <taxon>Cyanobacteriota</taxon>
        <taxon>Cyanophyceae</taxon>
        <taxon>Gloeomargaritales</taxon>
        <taxon>Gloeomargaritaceae</taxon>
        <taxon>Gloeomargarita</taxon>
    </lineage>
</organism>